<dbReference type="AlphaFoldDB" id="A0AAD7MZ92"/>
<organism evidence="1 2">
    <name type="scientific">Mycena metata</name>
    <dbReference type="NCBI Taxonomy" id="1033252"/>
    <lineage>
        <taxon>Eukaryota</taxon>
        <taxon>Fungi</taxon>
        <taxon>Dikarya</taxon>
        <taxon>Basidiomycota</taxon>
        <taxon>Agaricomycotina</taxon>
        <taxon>Agaricomycetes</taxon>
        <taxon>Agaricomycetidae</taxon>
        <taxon>Agaricales</taxon>
        <taxon>Marasmiineae</taxon>
        <taxon>Mycenaceae</taxon>
        <taxon>Mycena</taxon>
    </lineage>
</organism>
<reference evidence="1" key="1">
    <citation type="submission" date="2023-03" db="EMBL/GenBank/DDBJ databases">
        <title>Massive genome expansion in bonnet fungi (Mycena s.s.) driven by repeated elements and novel gene families across ecological guilds.</title>
        <authorList>
            <consortium name="Lawrence Berkeley National Laboratory"/>
            <person name="Harder C.B."/>
            <person name="Miyauchi S."/>
            <person name="Viragh M."/>
            <person name="Kuo A."/>
            <person name="Thoen E."/>
            <person name="Andreopoulos B."/>
            <person name="Lu D."/>
            <person name="Skrede I."/>
            <person name="Drula E."/>
            <person name="Henrissat B."/>
            <person name="Morin E."/>
            <person name="Kohler A."/>
            <person name="Barry K."/>
            <person name="LaButti K."/>
            <person name="Morin E."/>
            <person name="Salamov A."/>
            <person name="Lipzen A."/>
            <person name="Mereny Z."/>
            <person name="Hegedus B."/>
            <person name="Baldrian P."/>
            <person name="Stursova M."/>
            <person name="Weitz H."/>
            <person name="Taylor A."/>
            <person name="Grigoriev I.V."/>
            <person name="Nagy L.G."/>
            <person name="Martin F."/>
            <person name="Kauserud H."/>
        </authorList>
    </citation>
    <scope>NUCLEOTIDE SEQUENCE</scope>
    <source>
        <strain evidence="1">CBHHK182m</strain>
    </source>
</reference>
<proteinExistence type="predicted"/>
<gene>
    <name evidence="1" type="ORF">B0H16DRAFT_1761269</name>
</gene>
<evidence type="ECO:0000313" key="1">
    <source>
        <dbReference type="EMBL" id="KAJ7738606.1"/>
    </source>
</evidence>
<comment type="caution">
    <text evidence="1">The sequence shown here is derived from an EMBL/GenBank/DDBJ whole genome shotgun (WGS) entry which is preliminary data.</text>
</comment>
<accession>A0AAD7MZ92</accession>
<evidence type="ECO:0000313" key="2">
    <source>
        <dbReference type="Proteomes" id="UP001215598"/>
    </source>
</evidence>
<sequence>MAWWCFPFERLIGTLQKINTNNHIGGELEGTIAKSFWRGANLRRYLNRSDCPEVIKQFKILFDLSFSPQNDRSVESTPQENGNDRANYTHQAVNYSRSSTHLGNSLVMYYPSANSPLIPGSIQRIQTDGEKTIFHIQRQAALPSDKFDPFLLFPHFPAKTYSSRMESTIDKVAPSSFSTYLETKVFHIASAAAHEVIAKVFLGDATTSKLRTVQLNPNLHLPFGTACKISGIRIAKRSLDGNETIEHLRSTQISQRRENHLAAHPTCDLSITRCVAPTHRHLPSSSTWGQSLTMFPVK</sequence>
<dbReference type="Proteomes" id="UP001215598">
    <property type="component" value="Unassembled WGS sequence"/>
</dbReference>
<protein>
    <submittedName>
        <fullName evidence="1">Uncharacterized protein</fullName>
    </submittedName>
</protein>
<dbReference type="EMBL" id="JARKIB010000111">
    <property type="protein sequence ID" value="KAJ7738606.1"/>
    <property type="molecule type" value="Genomic_DNA"/>
</dbReference>
<name>A0AAD7MZ92_9AGAR</name>
<keyword evidence="2" id="KW-1185">Reference proteome</keyword>